<dbReference type="InterPro" id="IPR006638">
    <property type="entry name" value="Elp3/MiaA/NifB-like_rSAM"/>
</dbReference>
<dbReference type="CDD" id="cd01335">
    <property type="entry name" value="Radical_SAM"/>
    <property type="match status" value="1"/>
</dbReference>
<keyword evidence="2" id="KW-0479">Metal-binding</keyword>
<evidence type="ECO:0000256" key="3">
    <source>
        <dbReference type="ARBA" id="ARBA00023004"/>
    </source>
</evidence>
<organism evidence="6">
    <name type="scientific">marine metagenome</name>
    <dbReference type="NCBI Taxonomy" id="408172"/>
    <lineage>
        <taxon>unclassified sequences</taxon>
        <taxon>metagenomes</taxon>
        <taxon>ecological metagenomes</taxon>
    </lineage>
</organism>
<protein>
    <recommendedName>
        <fullName evidence="5">Radical SAM core domain-containing protein</fullName>
    </recommendedName>
</protein>
<keyword evidence="4" id="KW-0411">Iron-sulfur</keyword>
<evidence type="ECO:0000256" key="1">
    <source>
        <dbReference type="ARBA" id="ARBA00022691"/>
    </source>
</evidence>
<dbReference type="PROSITE" id="PS51918">
    <property type="entry name" value="RADICAL_SAM"/>
    <property type="match status" value="1"/>
</dbReference>
<evidence type="ECO:0000259" key="5">
    <source>
        <dbReference type="PROSITE" id="PS51918"/>
    </source>
</evidence>
<dbReference type="SFLD" id="SFLDG01098">
    <property type="entry name" value="Uncharacterised_Radical_SAM_Su"/>
    <property type="match status" value="1"/>
</dbReference>
<dbReference type="EMBL" id="UINC01012255">
    <property type="protein sequence ID" value="SVA53616.1"/>
    <property type="molecule type" value="Genomic_DNA"/>
</dbReference>
<feature type="domain" description="Radical SAM core" evidence="5">
    <location>
        <begin position="37"/>
        <end position="275"/>
    </location>
</feature>
<gene>
    <name evidence="6" type="ORF">METZ01_LOCUS106470</name>
</gene>
<dbReference type="GO" id="GO:0003824">
    <property type="term" value="F:catalytic activity"/>
    <property type="evidence" value="ECO:0007669"/>
    <property type="project" value="InterPro"/>
</dbReference>
<dbReference type="InterPro" id="IPR007197">
    <property type="entry name" value="rSAM"/>
</dbReference>
<dbReference type="Gene3D" id="3.20.20.70">
    <property type="entry name" value="Aldolase class I"/>
    <property type="match status" value="1"/>
</dbReference>
<dbReference type="GO" id="GO:0046872">
    <property type="term" value="F:metal ion binding"/>
    <property type="evidence" value="ECO:0007669"/>
    <property type="project" value="UniProtKB-KW"/>
</dbReference>
<dbReference type="SMART" id="SM00729">
    <property type="entry name" value="Elp3"/>
    <property type="match status" value="1"/>
</dbReference>
<dbReference type="InterPro" id="IPR013785">
    <property type="entry name" value="Aldolase_TIM"/>
</dbReference>
<evidence type="ECO:0000256" key="4">
    <source>
        <dbReference type="ARBA" id="ARBA00023014"/>
    </source>
</evidence>
<evidence type="ECO:0000313" key="6">
    <source>
        <dbReference type="EMBL" id="SVA53616.1"/>
    </source>
</evidence>
<dbReference type="InterPro" id="IPR058240">
    <property type="entry name" value="rSAM_sf"/>
</dbReference>
<reference evidence="6" key="1">
    <citation type="submission" date="2018-05" db="EMBL/GenBank/DDBJ databases">
        <authorList>
            <person name="Lanie J.A."/>
            <person name="Ng W.-L."/>
            <person name="Kazmierczak K.M."/>
            <person name="Andrzejewski T.M."/>
            <person name="Davidsen T.M."/>
            <person name="Wayne K.J."/>
            <person name="Tettelin H."/>
            <person name="Glass J.I."/>
            <person name="Rusch D."/>
            <person name="Podicherti R."/>
            <person name="Tsui H.-C.T."/>
            <person name="Winkler M.E."/>
        </authorList>
    </citation>
    <scope>NUCLEOTIDE SEQUENCE</scope>
</reference>
<proteinExistence type="predicted"/>
<accession>A0A381WM69</accession>
<dbReference type="SUPFAM" id="SSF102114">
    <property type="entry name" value="Radical SAM enzymes"/>
    <property type="match status" value="1"/>
</dbReference>
<dbReference type="SFLD" id="SFLDS00029">
    <property type="entry name" value="Radical_SAM"/>
    <property type="match status" value="1"/>
</dbReference>
<dbReference type="GO" id="GO:0051536">
    <property type="term" value="F:iron-sulfur cluster binding"/>
    <property type="evidence" value="ECO:0007669"/>
    <property type="project" value="UniProtKB-KW"/>
</dbReference>
<dbReference type="Pfam" id="PF04055">
    <property type="entry name" value="Radical_SAM"/>
    <property type="match status" value="1"/>
</dbReference>
<sequence length="367" mass="40980">MNSVPEEKNNEASLISPDYVRISMAAAIELGLKPGRISGCSCDCINLLQNYPQGCYANCTYCGLARERPGAAEDNSFIRVDWPLYPTDLVAQKIGELERKKEVGRVCVAQVQDHRANMDLVDMISRVRLQAPDVPISALVTATLLNDEWLMEIKDAGADIIGVGLDAASEELFYSTRGKGTKGPHDWKKHWRIIRKAREMFGPMKVNCHLIVGLGESDRDLVEMFHLLKSEQIAAYLFSFNPEPGTVMENTPRVPIARTRRIQLVKNLIEEHDLPESAIEFDESGTIRAIDAPGELLERVTENGVAFMTDGCPDRQGKMACNRPYGSYRPGEEFRDYPFLPDASDLKIIRDEMKLSEMVKSAESAVA</sequence>
<name>A0A381WM69_9ZZZZ</name>
<dbReference type="AlphaFoldDB" id="A0A381WM69"/>
<keyword evidence="3" id="KW-0408">Iron</keyword>
<keyword evidence="1" id="KW-0949">S-adenosyl-L-methionine</keyword>
<evidence type="ECO:0000256" key="2">
    <source>
        <dbReference type="ARBA" id="ARBA00022723"/>
    </source>
</evidence>